<protein>
    <submittedName>
        <fullName evidence="2">Uncharacterized protein</fullName>
    </submittedName>
</protein>
<feature type="region of interest" description="Disordered" evidence="1">
    <location>
        <begin position="1"/>
        <end position="27"/>
    </location>
</feature>
<dbReference type="Proteomes" id="UP001446871">
    <property type="component" value="Unassembled WGS sequence"/>
</dbReference>
<proteinExistence type="predicted"/>
<accession>A0ABR1WKN2</accession>
<organism evidence="2 3">
    <name type="scientific">Apiospora saccharicola</name>
    <dbReference type="NCBI Taxonomy" id="335842"/>
    <lineage>
        <taxon>Eukaryota</taxon>
        <taxon>Fungi</taxon>
        <taxon>Dikarya</taxon>
        <taxon>Ascomycota</taxon>
        <taxon>Pezizomycotina</taxon>
        <taxon>Sordariomycetes</taxon>
        <taxon>Xylariomycetidae</taxon>
        <taxon>Amphisphaeriales</taxon>
        <taxon>Apiosporaceae</taxon>
        <taxon>Apiospora</taxon>
    </lineage>
</organism>
<evidence type="ECO:0000313" key="3">
    <source>
        <dbReference type="Proteomes" id="UP001446871"/>
    </source>
</evidence>
<feature type="compositionally biased region" description="Polar residues" evidence="1">
    <location>
        <begin position="1"/>
        <end position="14"/>
    </location>
</feature>
<evidence type="ECO:0000256" key="1">
    <source>
        <dbReference type="SAM" id="MobiDB-lite"/>
    </source>
</evidence>
<evidence type="ECO:0000313" key="2">
    <source>
        <dbReference type="EMBL" id="KAK8084075.1"/>
    </source>
</evidence>
<reference evidence="2 3" key="1">
    <citation type="submission" date="2023-01" db="EMBL/GenBank/DDBJ databases">
        <title>Analysis of 21 Apiospora genomes using comparative genomics revels a genus with tremendous synthesis potential of carbohydrate active enzymes and secondary metabolites.</title>
        <authorList>
            <person name="Sorensen T."/>
        </authorList>
    </citation>
    <scope>NUCLEOTIDE SEQUENCE [LARGE SCALE GENOMIC DNA]</scope>
    <source>
        <strain evidence="2 3">CBS 83171</strain>
    </source>
</reference>
<gene>
    <name evidence="2" type="ORF">PG996_002856</name>
</gene>
<name>A0ABR1WKN2_9PEZI</name>
<keyword evidence="3" id="KW-1185">Reference proteome</keyword>
<comment type="caution">
    <text evidence="2">The sequence shown here is derived from an EMBL/GenBank/DDBJ whole genome shotgun (WGS) entry which is preliminary data.</text>
</comment>
<sequence length="164" mass="18283">MRSELRNTVAQPSSDVEGLQPRESNRGQDPLAFLPVLRCQSTVQELVLPREHQSTALDILGVHTAPLRVNVPEQGSHTRVGARLGRVSPEDWDNALEPQAIETGEGREGSSSRLQRHAWDFHVLRAMENASLSVVSFCGCNVLVDEVNYQRDKLWNSKHLLRGA</sequence>
<dbReference type="EMBL" id="JAQQWM010000001">
    <property type="protein sequence ID" value="KAK8084075.1"/>
    <property type="molecule type" value="Genomic_DNA"/>
</dbReference>